<evidence type="ECO:0000313" key="3">
    <source>
        <dbReference type="EMBL" id="GFT98211.1"/>
    </source>
</evidence>
<dbReference type="InterPro" id="IPR036612">
    <property type="entry name" value="KH_dom_type_1_sf"/>
</dbReference>
<dbReference type="Proteomes" id="UP000887013">
    <property type="component" value="Unassembled WGS sequence"/>
</dbReference>
<reference evidence="3" key="1">
    <citation type="submission" date="2020-08" db="EMBL/GenBank/DDBJ databases">
        <title>Multicomponent nature underlies the extraordinary mechanical properties of spider dragline silk.</title>
        <authorList>
            <person name="Kono N."/>
            <person name="Nakamura H."/>
            <person name="Mori M."/>
            <person name="Yoshida Y."/>
            <person name="Ohtoshi R."/>
            <person name="Malay A.D."/>
            <person name="Moran D.A.P."/>
            <person name="Tomita M."/>
            <person name="Numata K."/>
            <person name="Arakawa K."/>
        </authorList>
    </citation>
    <scope>NUCLEOTIDE SEQUENCE</scope>
</reference>
<accession>A0A8X6Q6C3</accession>
<comment type="caution">
    <text evidence="3">The sequence shown here is derived from an EMBL/GenBank/DDBJ whole genome shotgun (WGS) entry which is preliminary data.</text>
</comment>
<protein>
    <submittedName>
        <fullName evidence="3">Vigilin</fullName>
    </submittedName>
</protein>
<gene>
    <name evidence="3" type="primary">Hdlbp_1</name>
    <name evidence="3" type="ORF">NPIL_438281</name>
</gene>
<feature type="domain" description="K Homology" evidence="2">
    <location>
        <begin position="8"/>
        <end position="74"/>
    </location>
</feature>
<dbReference type="GO" id="GO:0010468">
    <property type="term" value="P:regulation of gene expression"/>
    <property type="evidence" value="ECO:0007669"/>
    <property type="project" value="UniProtKB-ARBA"/>
</dbReference>
<keyword evidence="1" id="KW-0694">RNA-binding</keyword>
<sequence>MIDHLRKQVAYEKIKVNPTFHHHVKGKNSSNINKLKEDTKTLINIPYDNENDVRIEGAPEGVALVEKLFLERVHKVKNEICMDRIIEQRFQQNIIGAKGEKIRKIRDKFNQANITFPKPGLKSEKLTIRGPKTMMCYKYLHHMNDEMNLTNFTVGVSIYE</sequence>
<evidence type="ECO:0000256" key="1">
    <source>
        <dbReference type="PROSITE-ProRule" id="PRU00117"/>
    </source>
</evidence>
<organism evidence="3 4">
    <name type="scientific">Nephila pilipes</name>
    <name type="common">Giant wood spider</name>
    <name type="synonym">Nephila maculata</name>
    <dbReference type="NCBI Taxonomy" id="299642"/>
    <lineage>
        <taxon>Eukaryota</taxon>
        <taxon>Metazoa</taxon>
        <taxon>Ecdysozoa</taxon>
        <taxon>Arthropoda</taxon>
        <taxon>Chelicerata</taxon>
        <taxon>Arachnida</taxon>
        <taxon>Araneae</taxon>
        <taxon>Araneomorphae</taxon>
        <taxon>Entelegynae</taxon>
        <taxon>Araneoidea</taxon>
        <taxon>Nephilidae</taxon>
        <taxon>Nephila</taxon>
    </lineage>
</organism>
<dbReference type="SUPFAM" id="SSF54791">
    <property type="entry name" value="Eukaryotic type KH-domain (KH-domain type I)"/>
    <property type="match status" value="2"/>
</dbReference>
<dbReference type="EMBL" id="BMAW01026630">
    <property type="protein sequence ID" value="GFT98211.1"/>
    <property type="molecule type" value="Genomic_DNA"/>
</dbReference>
<keyword evidence="4" id="KW-1185">Reference proteome</keyword>
<dbReference type="AlphaFoldDB" id="A0A8X6Q6C3"/>
<dbReference type="GO" id="GO:0003723">
    <property type="term" value="F:RNA binding"/>
    <property type="evidence" value="ECO:0007669"/>
    <property type="project" value="UniProtKB-UniRule"/>
</dbReference>
<dbReference type="SMART" id="SM00322">
    <property type="entry name" value="KH"/>
    <property type="match status" value="2"/>
</dbReference>
<dbReference type="PROSITE" id="PS50084">
    <property type="entry name" value="KH_TYPE_1"/>
    <property type="match status" value="2"/>
</dbReference>
<evidence type="ECO:0000259" key="2">
    <source>
        <dbReference type="SMART" id="SM00322"/>
    </source>
</evidence>
<dbReference type="OrthoDB" id="10027144at2759"/>
<evidence type="ECO:0000313" key="4">
    <source>
        <dbReference type="Proteomes" id="UP000887013"/>
    </source>
</evidence>
<dbReference type="Pfam" id="PF00013">
    <property type="entry name" value="KH_1"/>
    <property type="match status" value="2"/>
</dbReference>
<feature type="domain" description="K Homology" evidence="2">
    <location>
        <begin position="78"/>
        <end position="148"/>
    </location>
</feature>
<dbReference type="CDD" id="cd02394">
    <property type="entry name" value="KH-I_Vigilin_rpt6"/>
    <property type="match status" value="1"/>
</dbReference>
<proteinExistence type="predicted"/>
<name>A0A8X6Q6C3_NEPPI</name>
<dbReference type="InterPro" id="IPR004088">
    <property type="entry name" value="KH_dom_type_1"/>
</dbReference>
<dbReference type="Gene3D" id="3.30.1370.10">
    <property type="entry name" value="K Homology domain, type 1"/>
    <property type="match status" value="2"/>
</dbReference>
<dbReference type="InterPro" id="IPR004087">
    <property type="entry name" value="KH_dom"/>
</dbReference>